<dbReference type="GO" id="GO:0052621">
    <property type="term" value="F:diguanylate cyclase activity"/>
    <property type="evidence" value="ECO:0007669"/>
    <property type="project" value="TreeGrafter"/>
</dbReference>
<dbReference type="InterPro" id="IPR043128">
    <property type="entry name" value="Rev_trsase/Diguanyl_cyclase"/>
</dbReference>
<organism evidence="2 3">
    <name type="scientific">Pseudosporangium ferrugineum</name>
    <dbReference type="NCBI Taxonomy" id="439699"/>
    <lineage>
        <taxon>Bacteria</taxon>
        <taxon>Bacillati</taxon>
        <taxon>Actinomycetota</taxon>
        <taxon>Actinomycetes</taxon>
        <taxon>Micromonosporales</taxon>
        <taxon>Micromonosporaceae</taxon>
        <taxon>Pseudosporangium</taxon>
    </lineage>
</organism>
<evidence type="ECO:0000259" key="1">
    <source>
        <dbReference type="PROSITE" id="PS50887"/>
    </source>
</evidence>
<dbReference type="InterPro" id="IPR011990">
    <property type="entry name" value="TPR-like_helical_dom_sf"/>
</dbReference>
<dbReference type="Proteomes" id="UP000239209">
    <property type="component" value="Unassembled WGS sequence"/>
</dbReference>
<dbReference type="EMBL" id="PVZG01000004">
    <property type="protein sequence ID" value="PRY30579.1"/>
    <property type="molecule type" value="Genomic_DNA"/>
</dbReference>
<dbReference type="InterPro" id="IPR000160">
    <property type="entry name" value="GGDEF_dom"/>
</dbReference>
<evidence type="ECO:0000313" key="3">
    <source>
        <dbReference type="Proteomes" id="UP000239209"/>
    </source>
</evidence>
<name>A0A2T0SAX9_9ACTN</name>
<dbReference type="InterPro" id="IPR029787">
    <property type="entry name" value="Nucleotide_cyclase"/>
</dbReference>
<dbReference type="GO" id="GO:0005886">
    <property type="term" value="C:plasma membrane"/>
    <property type="evidence" value="ECO:0007669"/>
    <property type="project" value="TreeGrafter"/>
</dbReference>
<dbReference type="AlphaFoldDB" id="A0A2T0SAX9"/>
<dbReference type="SMART" id="SM00267">
    <property type="entry name" value="GGDEF"/>
    <property type="match status" value="1"/>
</dbReference>
<dbReference type="PANTHER" id="PTHR45138:SF9">
    <property type="entry name" value="DIGUANYLATE CYCLASE DGCM-RELATED"/>
    <property type="match status" value="1"/>
</dbReference>
<dbReference type="PROSITE" id="PS50887">
    <property type="entry name" value="GGDEF"/>
    <property type="match status" value="1"/>
</dbReference>
<dbReference type="OrthoDB" id="23692at2"/>
<dbReference type="FunFam" id="3.30.70.270:FF:000001">
    <property type="entry name" value="Diguanylate cyclase domain protein"/>
    <property type="match status" value="1"/>
</dbReference>
<gene>
    <name evidence="2" type="ORF">CLV70_104131</name>
</gene>
<evidence type="ECO:0000313" key="2">
    <source>
        <dbReference type="EMBL" id="PRY30579.1"/>
    </source>
</evidence>
<dbReference type="GO" id="GO:1902201">
    <property type="term" value="P:negative regulation of bacterial-type flagellum-dependent cell motility"/>
    <property type="evidence" value="ECO:0007669"/>
    <property type="project" value="TreeGrafter"/>
</dbReference>
<dbReference type="RefSeq" id="WP_106126206.1">
    <property type="nucleotide sequence ID" value="NZ_PVZG01000004.1"/>
</dbReference>
<dbReference type="NCBIfam" id="TIGR00254">
    <property type="entry name" value="GGDEF"/>
    <property type="match status" value="1"/>
</dbReference>
<dbReference type="Gene3D" id="3.30.70.270">
    <property type="match status" value="1"/>
</dbReference>
<dbReference type="Pfam" id="PF00990">
    <property type="entry name" value="GGDEF"/>
    <property type="match status" value="1"/>
</dbReference>
<dbReference type="SUPFAM" id="SSF48452">
    <property type="entry name" value="TPR-like"/>
    <property type="match status" value="1"/>
</dbReference>
<sequence>MAGTAQVPVVAVTEPERVSAALLEIEDALLSDVVEAGEASARLEEDARVLGDDLLLHRARLCRVTVLVRTGELAEAARRLWPIQHWAEEHHERRLLARVHMVWSQVHQLLGDSALNLDHSLRAVELLDDTSTRYMRIWYPARLADALGAMGSMEEARTRYAQVEDLCHRYGRPDVLIWALNNWAYTELLADETARAQQVATRLRATAEKLGVELHSAILDTIGSIEIELGHYAEATRSMLTCLERYRDGRLEGADSRAEYLLTLARAQRGLGDHARAQASLDESRAICVERNIGHVLVRLHQEQAELHAACGDFAAAFAEHKVFFAVHTSLSTADREAKARTRQAMFETREAREEAARFREQARRDPLTGLPNRRFMDEQLTGLLDQDLPLSVALVDLDHFKQVNDLLSHEVGDRVLVQVAQLLEEGLAAAPAGGFAARLGGEEFLLVLPGTDEASAVRLLDGVRAAIGAFPWRRLTGAVPVTVSIGVSQRTESSTQSAMLAAADRNLYAAKHAGRDRVVSTTMWANGPGTPARR</sequence>
<dbReference type="SUPFAM" id="SSF55073">
    <property type="entry name" value="Nucleotide cyclase"/>
    <property type="match status" value="1"/>
</dbReference>
<dbReference type="GO" id="GO:0043709">
    <property type="term" value="P:cell adhesion involved in single-species biofilm formation"/>
    <property type="evidence" value="ECO:0007669"/>
    <property type="project" value="TreeGrafter"/>
</dbReference>
<dbReference type="Gene3D" id="1.25.40.10">
    <property type="entry name" value="Tetratricopeptide repeat domain"/>
    <property type="match status" value="1"/>
</dbReference>
<feature type="domain" description="GGDEF" evidence="1">
    <location>
        <begin position="389"/>
        <end position="524"/>
    </location>
</feature>
<dbReference type="InterPro" id="IPR050469">
    <property type="entry name" value="Diguanylate_Cyclase"/>
</dbReference>
<reference evidence="2 3" key="1">
    <citation type="submission" date="2018-03" db="EMBL/GenBank/DDBJ databases">
        <title>Genomic Encyclopedia of Archaeal and Bacterial Type Strains, Phase II (KMG-II): from individual species to whole genera.</title>
        <authorList>
            <person name="Goeker M."/>
        </authorList>
    </citation>
    <scope>NUCLEOTIDE SEQUENCE [LARGE SCALE GENOMIC DNA]</scope>
    <source>
        <strain evidence="2 3">DSM 45348</strain>
    </source>
</reference>
<proteinExistence type="predicted"/>
<comment type="caution">
    <text evidence="2">The sequence shown here is derived from an EMBL/GenBank/DDBJ whole genome shotgun (WGS) entry which is preliminary data.</text>
</comment>
<keyword evidence="3" id="KW-1185">Reference proteome</keyword>
<protein>
    <submittedName>
        <fullName evidence="2">Diguanylate cyclase (GGDEF)-like protein</fullName>
    </submittedName>
</protein>
<dbReference type="CDD" id="cd01949">
    <property type="entry name" value="GGDEF"/>
    <property type="match status" value="1"/>
</dbReference>
<dbReference type="PANTHER" id="PTHR45138">
    <property type="entry name" value="REGULATORY COMPONENTS OF SENSORY TRANSDUCTION SYSTEM"/>
    <property type="match status" value="1"/>
</dbReference>
<accession>A0A2T0SAX9</accession>